<feature type="transmembrane region" description="Helical" evidence="1">
    <location>
        <begin position="98"/>
        <end position="117"/>
    </location>
</feature>
<dbReference type="EMBL" id="MU157828">
    <property type="protein sequence ID" value="KAF9533546.1"/>
    <property type="molecule type" value="Genomic_DNA"/>
</dbReference>
<keyword evidence="1" id="KW-1133">Transmembrane helix</keyword>
<keyword evidence="1" id="KW-0812">Transmembrane</keyword>
<proteinExistence type="predicted"/>
<gene>
    <name evidence="2" type="ORF">CPB83DRAFT_480564</name>
</gene>
<keyword evidence="3" id="KW-1185">Reference proteome</keyword>
<evidence type="ECO:0000313" key="2">
    <source>
        <dbReference type="EMBL" id="KAF9533546.1"/>
    </source>
</evidence>
<dbReference type="OrthoDB" id="3354175at2759"/>
<sequence length="270" mass="29987">MPDALRIDQANLVALWVEAILYGAFLILFGASIYVLLFLKRASWLNKMMALVSVLMFALITAHIVCDVVRAMRAFTQSSNAMDFYGDIAEPSEWAKTIIYTLLSLLGDAMVVFRCWIVWGGNPLVMVIPCTLLLLSVAMAALVCQAISALTPAQEIFTEDLARWLLPFFALTFVTNNLCTLLIAGRICWTTRQTQQYTSGDSRLWRVIVMLIESAALYSIALIAMIGTFVAGSNAQYITIDALCPIIGIAVRLFEIQDFEQPLILIFIPV</sequence>
<dbReference type="AlphaFoldDB" id="A0A9P6EPE6"/>
<organism evidence="2 3">
    <name type="scientific">Crepidotus variabilis</name>
    <dbReference type="NCBI Taxonomy" id="179855"/>
    <lineage>
        <taxon>Eukaryota</taxon>
        <taxon>Fungi</taxon>
        <taxon>Dikarya</taxon>
        <taxon>Basidiomycota</taxon>
        <taxon>Agaricomycotina</taxon>
        <taxon>Agaricomycetes</taxon>
        <taxon>Agaricomycetidae</taxon>
        <taxon>Agaricales</taxon>
        <taxon>Agaricineae</taxon>
        <taxon>Crepidotaceae</taxon>
        <taxon>Crepidotus</taxon>
    </lineage>
</organism>
<keyword evidence="1" id="KW-0472">Membrane</keyword>
<evidence type="ECO:0000313" key="3">
    <source>
        <dbReference type="Proteomes" id="UP000807306"/>
    </source>
</evidence>
<evidence type="ECO:0000256" key="1">
    <source>
        <dbReference type="SAM" id="Phobius"/>
    </source>
</evidence>
<comment type="caution">
    <text evidence="2">The sequence shown here is derived from an EMBL/GenBank/DDBJ whole genome shotgun (WGS) entry which is preliminary data.</text>
</comment>
<protein>
    <submittedName>
        <fullName evidence="2">Uncharacterized protein</fullName>
    </submittedName>
</protein>
<feature type="transmembrane region" description="Helical" evidence="1">
    <location>
        <begin position="20"/>
        <end position="39"/>
    </location>
</feature>
<dbReference type="Proteomes" id="UP000807306">
    <property type="component" value="Unassembled WGS sequence"/>
</dbReference>
<feature type="transmembrane region" description="Helical" evidence="1">
    <location>
        <begin position="204"/>
        <end position="229"/>
    </location>
</feature>
<feature type="transmembrane region" description="Helical" evidence="1">
    <location>
        <begin position="161"/>
        <end position="184"/>
    </location>
</feature>
<name>A0A9P6EPE6_9AGAR</name>
<feature type="transmembrane region" description="Helical" evidence="1">
    <location>
        <begin position="51"/>
        <end position="72"/>
    </location>
</feature>
<accession>A0A9P6EPE6</accession>
<reference evidence="2" key="1">
    <citation type="submission" date="2020-11" db="EMBL/GenBank/DDBJ databases">
        <authorList>
            <consortium name="DOE Joint Genome Institute"/>
            <person name="Ahrendt S."/>
            <person name="Riley R."/>
            <person name="Andreopoulos W."/>
            <person name="Labutti K."/>
            <person name="Pangilinan J."/>
            <person name="Ruiz-Duenas F.J."/>
            <person name="Barrasa J.M."/>
            <person name="Sanchez-Garcia M."/>
            <person name="Camarero S."/>
            <person name="Miyauchi S."/>
            <person name="Serrano A."/>
            <person name="Linde D."/>
            <person name="Babiker R."/>
            <person name="Drula E."/>
            <person name="Ayuso-Fernandez I."/>
            <person name="Pacheco R."/>
            <person name="Padilla G."/>
            <person name="Ferreira P."/>
            <person name="Barriuso J."/>
            <person name="Kellner H."/>
            <person name="Castanera R."/>
            <person name="Alfaro M."/>
            <person name="Ramirez L."/>
            <person name="Pisabarro A.G."/>
            <person name="Kuo A."/>
            <person name="Tritt A."/>
            <person name="Lipzen A."/>
            <person name="He G."/>
            <person name="Yan M."/>
            <person name="Ng V."/>
            <person name="Cullen D."/>
            <person name="Martin F."/>
            <person name="Rosso M.-N."/>
            <person name="Henrissat B."/>
            <person name="Hibbett D."/>
            <person name="Martinez A.T."/>
            <person name="Grigoriev I.V."/>
        </authorList>
    </citation>
    <scope>NUCLEOTIDE SEQUENCE</scope>
    <source>
        <strain evidence="2">CBS 506.95</strain>
    </source>
</reference>
<feature type="transmembrane region" description="Helical" evidence="1">
    <location>
        <begin position="124"/>
        <end position="149"/>
    </location>
</feature>